<reference evidence="3" key="1">
    <citation type="submission" date="2020-03" db="EMBL/GenBank/DDBJ databases">
        <title>Evolution of repeat sequences and sex chromosomes of tilapia species revealed by chromosome-level genomes.</title>
        <authorList>
            <person name="Xu L."/>
            <person name="Tao W."/>
            <person name="Wang D."/>
            <person name="Zhou Q."/>
        </authorList>
    </citation>
    <scope>NUCLEOTIDE SEQUENCE [LARGE SCALE GENOMIC DNA]</scope>
    <source>
        <strain evidence="3">Israel</strain>
    </source>
</reference>
<feature type="domain" description="Protein furry C-terminal" evidence="1">
    <location>
        <begin position="6"/>
        <end position="427"/>
    </location>
</feature>
<reference evidence="2" key="2">
    <citation type="submission" date="2025-08" db="UniProtKB">
        <authorList>
            <consortium name="Ensembl"/>
        </authorList>
    </citation>
    <scope>IDENTIFICATION</scope>
</reference>
<dbReference type="InterPro" id="IPR045842">
    <property type="entry name" value="Fry_C"/>
</dbReference>
<dbReference type="PANTHER" id="PTHR12295:SF29">
    <property type="entry name" value="PROTEIN FURRY HOMOLOG"/>
    <property type="match status" value="1"/>
</dbReference>
<dbReference type="Proteomes" id="UP000472276">
    <property type="component" value="Unassembled WGS sequence"/>
</dbReference>
<dbReference type="AlphaFoldDB" id="A0AAZ1WWI6"/>
<dbReference type="InterPro" id="IPR039867">
    <property type="entry name" value="Furry/Tao3/Mor2"/>
</dbReference>
<protein>
    <recommendedName>
        <fullName evidence="1">Protein furry C-terminal domain-containing protein</fullName>
    </recommendedName>
</protein>
<accession>A0AAZ1WWI6</accession>
<dbReference type="Ensembl" id="ENSOABT00000082752.1">
    <property type="protein sequence ID" value="ENSOABP00000059819.1"/>
    <property type="gene ID" value="ENSOABG00000035134.1"/>
</dbReference>
<dbReference type="GO" id="GO:0030427">
    <property type="term" value="C:site of polarized growth"/>
    <property type="evidence" value="ECO:0007669"/>
    <property type="project" value="TreeGrafter"/>
</dbReference>
<dbReference type="GO" id="GO:0031175">
    <property type="term" value="P:neuron projection development"/>
    <property type="evidence" value="ECO:0007669"/>
    <property type="project" value="TreeGrafter"/>
</dbReference>
<organism evidence="2 3">
    <name type="scientific">Oreochromis aureus</name>
    <name type="common">Israeli tilapia</name>
    <name type="synonym">Chromis aureus</name>
    <dbReference type="NCBI Taxonomy" id="47969"/>
    <lineage>
        <taxon>Eukaryota</taxon>
        <taxon>Metazoa</taxon>
        <taxon>Chordata</taxon>
        <taxon>Craniata</taxon>
        <taxon>Vertebrata</taxon>
        <taxon>Euteleostomi</taxon>
        <taxon>Actinopterygii</taxon>
        <taxon>Neopterygii</taxon>
        <taxon>Teleostei</taxon>
        <taxon>Neoteleostei</taxon>
        <taxon>Acanthomorphata</taxon>
        <taxon>Ovalentaria</taxon>
        <taxon>Cichlomorphae</taxon>
        <taxon>Cichliformes</taxon>
        <taxon>Cichlidae</taxon>
        <taxon>African cichlids</taxon>
        <taxon>Pseudocrenilabrinae</taxon>
        <taxon>Oreochromini</taxon>
        <taxon>Oreochromis</taxon>
    </lineage>
</organism>
<keyword evidence="3" id="KW-1185">Reference proteome</keyword>
<evidence type="ECO:0000313" key="2">
    <source>
        <dbReference type="Ensembl" id="ENSOABP00000059819.1"/>
    </source>
</evidence>
<name>A0AAZ1WWI6_OREAU</name>
<sequence length="427" mass="47550">MFLFSQVRVCGEDEDTQAQDDELSLSVNELPPAPTVERASLWICRGNLKINSVLSHLCCYSLRDDVDDLEDLGFPPPPSPFFSAILAAFQPTVCDDAEEAWRCHINQLVTDSDGSCAVYTFQVFSSLFKNIQGKFCTLTKDVATYLGEGLRGIGSKFLRSSQMLTTCSDCPTIYIDADTIMSYGLLEKMKFSALELQEYLDTYNTKEEAAVSWLRNCKDTFPRCPGDSVVTCQPGDSEEKQMESLAQLELCQRLYKLHFQLLLLFQSYCSLIGQVHAISSVPELLNMSRELTDLKSSLQAAEAVAAMVVPSFPTSEAAVQAILECLRNHEFTKAVRYIQECRRQWPNGVFGGSSESEVQTLLNVYFRHQTLGQTGTIALVGSRQDLSLICSKLLELNGEIRDMIRHAQGYRVVTTYLPDSSASATSL</sequence>
<evidence type="ECO:0000313" key="3">
    <source>
        <dbReference type="Proteomes" id="UP000472276"/>
    </source>
</evidence>
<dbReference type="GO" id="GO:0000902">
    <property type="term" value="P:cell morphogenesis"/>
    <property type="evidence" value="ECO:0007669"/>
    <property type="project" value="InterPro"/>
</dbReference>
<evidence type="ECO:0000259" key="1">
    <source>
        <dbReference type="Pfam" id="PF19421"/>
    </source>
</evidence>
<reference evidence="2" key="3">
    <citation type="submission" date="2025-09" db="UniProtKB">
        <authorList>
            <consortium name="Ensembl"/>
        </authorList>
    </citation>
    <scope>IDENTIFICATION</scope>
</reference>
<dbReference type="Pfam" id="PF19421">
    <property type="entry name" value="Fry_C"/>
    <property type="match status" value="1"/>
</dbReference>
<dbReference type="GO" id="GO:0005938">
    <property type="term" value="C:cell cortex"/>
    <property type="evidence" value="ECO:0007669"/>
    <property type="project" value="TreeGrafter"/>
</dbReference>
<proteinExistence type="predicted"/>
<dbReference type="PANTHER" id="PTHR12295">
    <property type="entry name" value="FURRY-RELATED"/>
    <property type="match status" value="1"/>
</dbReference>